<evidence type="ECO:0000313" key="4">
    <source>
        <dbReference type="EMBL" id="GFF39041.1"/>
    </source>
</evidence>
<dbReference type="Pfam" id="PF08265">
    <property type="entry name" value="YL1_C"/>
    <property type="match status" value="1"/>
</dbReference>
<dbReference type="AlphaFoldDB" id="A0A8H3NSQ4"/>
<feature type="region of interest" description="Disordered" evidence="2">
    <location>
        <begin position="273"/>
        <end position="573"/>
    </location>
</feature>
<evidence type="ECO:0000256" key="1">
    <source>
        <dbReference type="ARBA" id="ARBA00006832"/>
    </source>
</evidence>
<feature type="region of interest" description="Disordered" evidence="2">
    <location>
        <begin position="52"/>
        <end position="113"/>
    </location>
</feature>
<dbReference type="Pfam" id="PF05764">
    <property type="entry name" value="YL1"/>
    <property type="match status" value="1"/>
</dbReference>
<dbReference type="InterPro" id="IPR046757">
    <property type="entry name" value="YL1_N"/>
</dbReference>
<protein>
    <submittedName>
        <fullName evidence="4">Vacuolar protein sorting-associated protein 72 homolog</fullName>
    </submittedName>
</protein>
<dbReference type="GO" id="GO:0005634">
    <property type="term" value="C:nucleus"/>
    <property type="evidence" value="ECO:0007669"/>
    <property type="project" value="TreeGrafter"/>
</dbReference>
<feature type="region of interest" description="Disordered" evidence="2">
    <location>
        <begin position="1"/>
        <end position="26"/>
    </location>
</feature>
<dbReference type="SMART" id="SM00993">
    <property type="entry name" value="YL1_C"/>
    <property type="match status" value="1"/>
</dbReference>
<reference evidence="4 5" key="1">
    <citation type="submission" date="2020-01" db="EMBL/GenBank/DDBJ databases">
        <title>Draft genome sequence of Aspergillus udagawae IFM 46972.</title>
        <authorList>
            <person name="Takahashi H."/>
            <person name="Yaguchi T."/>
        </authorList>
    </citation>
    <scope>NUCLEOTIDE SEQUENCE [LARGE SCALE GENOMIC DNA]</scope>
    <source>
        <strain evidence="4 5">IFM 46972</strain>
    </source>
</reference>
<dbReference type="EMBL" id="BLKC01000036">
    <property type="protein sequence ID" value="GFF39041.1"/>
    <property type="molecule type" value="Genomic_DNA"/>
</dbReference>
<evidence type="ECO:0000313" key="5">
    <source>
        <dbReference type="Proteomes" id="UP000465221"/>
    </source>
</evidence>
<feature type="compositionally biased region" description="Pro residues" evidence="2">
    <location>
        <begin position="722"/>
        <end position="731"/>
    </location>
</feature>
<comment type="similarity">
    <text evidence="1">Belongs to the VPS72/YL1 family.</text>
</comment>
<dbReference type="Proteomes" id="UP000465221">
    <property type="component" value="Unassembled WGS sequence"/>
</dbReference>
<feature type="compositionally biased region" description="Basic and acidic residues" evidence="2">
    <location>
        <begin position="273"/>
        <end position="302"/>
    </location>
</feature>
<feature type="compositionally biased region" description="Polar residues" evidence="2">
    <location>
        <begin position="156"/>
        <end position="170"/>
    </location>
</feature>
<proteinExistence type="inferred from homology"/>
<feature type="compositionally biased region" description="Low complexity" evidence="2">
    <location>
        <begin position="384"/>
        <end position="403"/>
    </location>
</feature>
<feature type="compositionally biased region" description="Polar residues" evidence="2">
    <location>
        <begin position="526"/>
        <end position="545"/>
    </location>
</feature>
<dbReference type="PANTHER" id="PTHR13275">
    <property type="entry name" value="YL-1 PROTEIN TRANSCRIPTION FACTOR-LIKE 1"/>
    <property type="match status" value="1"/>
</dbReference>
<feature type="compositionally biased region" description="Low complexity" evidence="2">
    <location>
        <begin position="554"/>
        <end position="565"/>
    </location>
</feature>
<comment type="caution">
    <text evidence="4">The sequence shown here is derived from an EMBL/GenBank/DDBJ whole genome shotgun (WGS) entry which is preliminary data.</text>
</comment>
<sequence length="748" mass="80776">MADDKETPAEGEVVESLIQGRARRSTAGRHLSALLNAEADDELALLFEEVDDDNEFSVNAEEEAGEEDDMALDSSSDDDEDQGPNVRGDDLEGEKEIEKEAKADRQKRRAREDLRLKLARKKVKIDPSAVSVVPAPRPKKKSERISWLPTVEDGPTRSSSRRQTMQNKQLTHARLKDSEEKRIRLIATMEEAAKRKAHLKPKQMTQADRLAEAERVERLNSKSVSRWEEMEKRKAEERRAKIEALQNRRLEGPVISYWSGIATWVNGRLTRVGRVDITPKPEKEETTRKKSKKTEKEEKSTAEKPAQSTPAVPASSQTASLETSTPQETHAQETPAQEDSAKAPQKAEETTSIPQEQDPEKATTASEPTQATSAPENSTIPEGSAATADSTTPAPPAESTQAPVEATTENPPDSELPKIETGTSKEPVEVESKAGEAPHEIETAAAGSKTPGEAPKDPTQSAAQVLERSAPNPDQSKPEELPSGVQPDSSSKTTDAEGLTNEKPSSESKVTPPATSPPATQVLAATPTQTGQQEEPKVSASTEQEQVAPEIHVDQPASPSDSAPQPQIPVPPPVVEQTGRCLTILENFDEETAQSREFSIYFNSKKPPRLTKISSSLCVITSLPSRFRDPETSLPFANAYAYREIRRTVAQKSAWSPMLGCYVGPVGVAARGVPARFLNPDAPSETQQSEKKDGKDDEEGPASAAPGKPEGEMKTAGGVSNPPAPAAPATPTPVAAGGVDPMDIDKPQ</sequence>
<feature type="compositionally biased region" description="Basic and acidic residues" evidence="2">
    <location>
        <begin position="339"/>
        <end position="349"/>
    </location>
</feature>
<feature type="region of interest" description="Disordered" evidence="2">
    <location>
        <begin position="677"/>
        <end position="748"/>
    </location>
</feature>
<feature type="domain" description="Vps72/YL1 C-terminal" evidence="3">
    <location>
        <begin position="616"/>
        <end position="645"/>
    </location>
</feature>
<name>A0A8H3NSQ4_9EURO</name>
<evidence type="ECO:0000256" key="2">
    <source>
        <dbReference type="SAM" id="MobiDB-lite"/>
    </source>
</evidence>
<dbReference type="PANTHER" id="PTHR13275:SF4">
    <property type="entry name" value="VACUOLAR PROTEIN SORTING-ASSOCIATED PROTEIN 72 HOMOLOG"/>
    <property type="match status" value="1"/>
</dbReference>
<feature type="compositionally biased region" description="Basic and acidic residues" evidence="2">
    <location>
        <begin position="87"/>
        <end position="113"/>
    </location>
</feature>
<feature type="compositionally biased region" description="Basic and acidic residues" evidence="2">
    <location>
        <begin position="426"/>
        <end position="442"/>
    </location>
</feature>
<feature type="region of interest" description="Disordered" evidence="2">
    <location>
        <begin position="125"/>
        <end position="177"/>
    </location>
</feature>
<evidence type="ECO:0000259" key="3">
    <source>
        <dbReference type="SMART" id="SM00993"/>
    </source>
</evidence>
<accession>A0A8H3NSQ4</accession>
<dbReference type="InterPro" id="IPR013272">
    <property type="entry name" value="Vps72/YL1_C"/>
</dbReference>
<organism evidence="4 5">
    <name type="scientific">Aspergillus udagawae</name>
    <dbReference type="NCBI Taxonomy" id="91492"/>
    <lineage>
        <taxon>Eukaryota</taxon>
        <taxon>Fungi</taxon>
        <taxon>Dikarya</taxon>
        <taxon>Ascomycota</taxon>
        <taxon>Pezizomycotina</taxon>
        <taxon>Eurotiomycetes</taxon>
        <taxon>Eurotiomycetidae</taxon>
        <taxon>Eurotiales</taxon>
        <taxon>Aspergillaceae</taxon>
        <taxon>Aspergillus</taxon>
        <taxon>Aspergillus subgen. Fumigati</taxon>
    </lineage>
</organism>
<feature type="compositionally biased region" description="Polar residues" evidence="2">
    <location>
        <begin position="307"/>
        <end position="337"/>
    </location>
</feature>
<feature type="compositionally biased region" description="Acidic residues" evidence="2">
    <location>
        <begin position="52"/>
        <end position="82"/>
    </location>
</feature>
<gene>
    <name evidence="4" type="ORF">IFM46972_05752</name>
</gene>
<feature type="compositionally biased region" description="Polar residues" evidence="2">
    <location>
        <begin position="363"/>
        <end position="381"/>
    </location>
</feature>